<evidence type="ECO:0000313" key="1">
    <source>
        <dbReference type="EMBL" id="MPN00329.1"/>
    </source>
</evidence>
<protein>
    <submittedName>
        <fullName evidence="1">Uncharacterized protein</fullName>
    </submittedName>
</protein>
<gene>
    <name evidence="1" type="ORF">SDC9_147523</name>
</gene>
<dbReference type="AlphaFoldDB" id="A0A645EGQ8"/>
<organism evidence="1">
    <name type="scientific">bioreactor metagenome</name>
    <dbReference type="NCBI Taxonomy" id="1076179"/>
    <lineage>
        <taxon>unclassified sequences</taxon>
        <taxon>metagenomes</taxon>
        <taxon>ecological metagenomes</taxon>
    </lineage>
</organism>
<accession>A0A645EGQ8</accession>
<dbReference type="EMBL" id="VSSQ01046356">
    <property type="protein sequence ID" value="MPN00329.1"/>
    <property type="molecule type" value="Genomic_DNA"/>
</dbReference>
<sequence length="88" mass="10256">MVVVLCLNDGNRVVRIDVKDVIGLLRFFAEHKITLEINFTVCNLRFHRNTVNVPFRSDCRSNKPELDIFFGHMFFINHDLSLLYSSAI</sequence>
<name>A0A645EGQ8_9ZZZZ</name>
<comment type="caution">
    <text evidence="1">The sequence shown here is derived from an EMBL/GenBank/DDBJ whole genome shotgun (WGS) entry which is preliminary data.</text>
</comment>
<reference evidence="1" key="1">
    <citation type="submission" date="2019-08" db="EMBL/GenBank/DDBJ databases">
        <authorList>
            <person name="Kucharzyk K."/>
            <person name="Murdoch R.W."/>
            <person name="Higgins S."/>
            <person name="Loffler F."/>
        </authorList>
    </citation>
    <scope>NUCLEOTIDE SEQUENCE</scope>
</reference>
<proteinExistence type="predicted"/>